<feature type="domain" description="CRAL-TRIO" evidence="2">
    <location>
        <begin position="107"/>
        <end position="297"/>
    </location>
</feature>
<accession>A0A4D9CY76</accession>
<dbReference type="SUPFAM" id="SSF52087">
    <property type="entry name" value="CRAL/TRIO domain"/>
    <property type="match status" value="1"/>
</dbReference>
<feature type="region of interest" description="Disordered" evidence="1">
    <location>
        <begin position="1"/>
        <end position="23"/>
    </location>
</feature>
<dbReference type="Proteomes" id="UP000355283">
    <property type="component" value="Unassembled WGS sequence"/>
</dbReference>
<dbReference type="AlphaFoldDB" id="A0A4D9CY76"/>
<evidence type="ECO:0000256" key="1">
    <source>
        <dbReference type="SAM" id="MobiDB-lite"/>
    </source>
</evidence>
<dbReference type="OrthoDB" id="1434354at2759"/>
<dbReference type="SMART" id="SM00516">
    <property type="entry name" value="SEC14"/>
    <property type="match status" value="1"/>
</dbReference>
<dbReference type="EMBL" id="SDOX01000021">
    <property type="protein sequence ID" value="TFJ83966.1"/>
    <property type="molecule type" value="Genomic_DNA"/>
</dbReference>
<proteinExistence type="predicted"/>
<dbReference type="PANTHER" id="PTHR46590:SF1">
    <property type="entry name" value="PHOSPHATIDYLINOSITOL TRANSFER PROTEIN CSR1"/>
    <property type="match status" value="1"/>
</dbReference>
<dbReference type="CDD" id="cd00170">
    <property type="entry name" value="SEC14"/>
    <property type="match status" value="1"/>
</dbReference>
<dbReference type="Gene3D" id="3.40.525.10">
    <property type="entry name" value="CRAL-TRIO lipid binding domain"/>
    <property type="match status" value="1"/>
</dbReference>
<dbReference type="InterPro" id="IPR036865">
    <property type="entry name" value="CRAL-TRIO_dom_sf"/>
</dbReference>
<reference evidence="3 4" key="1">
    <citation type="submission" date="2019-01" db="EMBL/GenBank/DDBJ databases">
        <title>Nuclear Genome Assembly of the Microalgal Biofuel strain Nannochloropsis salina CCMP1776.</title>
        <authorList>
            <person name="Hovde B."/>
        </authorList>
    </citation>
    <scope>NUCLEOTIDE SEQUENCE [LARGE SCALE GENOMIC DNA]</scope>
    <source>
        <strain evidence="3 4">CCMP1776</strain>
    </source>
</reference>
<dbReference type="InterPro" id="IPR001251">
    <property type="entry name" value="CRAL-TRIO_dom"/>
</dbReference>
<organism evidence="3 4">
    <name type="scientific">Nannochloropsis salina CCMP1776</name>
    <dbReference type="NCBI Taxonomy" id="1027361"/>
    <lineage>
        <taxon>Eukaryota</taxon>
        <taxon>Sar</taxon>
        <taxon>Stramenopiles</taxon>
        <taxon>Ochrophyta</taxon>
        <taxon>Eustigmatophyceae</taxon>
        <taxon>Eustigmatales</taxon>
        <taxon>Monodopsidaceae</taxon>
        <taxon>Microchloropsis</taxon>
        <taxon>Microchloropsis salina</taxon>
    </lineage>
</organism>
<name>A0A4D9CY76_9STRA</name>
<dbReference type="PANTHER" id="PTHR46590">
    <property type="entry name" value="PHOSPHATIDYLINOSITOL TRANSFER PROTEIN CSR1-RELATED"/>
    <property type="match status" value="1"/>
</dbReference>
<keyword evidence="4" id="KW-1185">Reference proteome</keyword>
<comment type="caution">
    <text evidence="3">The sequence shown here is derived from an EMBL/GenBank/DDBJ whole genome shotgun (WGS) entry which is preliminary data.</text>
</comment>
<gene>
    <name evidence="3" type="ORF">NSK_005061</name>
</gene>
<dbReference type="Pfam" id="PF00650">
    <property type="entry name" value="CRAL_TRIO"/>
    <property type="match status" value="2"/>
</dbReference>
<evidence type="ECO:0000259" key="2">
    <source>
        <dbReference type="PROSITE" id="PS50191"/>
    </source>
</evidence>
<feature type="compositionally biased region" description="Polar residues" evidence="1">
    <location>
        <begin position="10"/>
        <end position="23"/>
    </location>
</feature>
<evidence type="ECO:0000313" key="3">
    <source>
        <dbReference type="EMBL" id="TFJ83966.1"/>
    </source>
</evidence>
<evidence type="ECO:0000313" key="4">
    <source>
        <dbReference type="Proteomes" id="UP000355283"/>
    </source>
</evidence>
<sequence>MNKLKKDETTTGPSPVSVTRTISSPARKYRAKPLTKQDVISNESLHFWRKKYEDMIHYVRESGVSVEDADDDEVIRLLAEWNGNVKDAVLNGEKGRAWKKENLPIPRAEVLPTLKTGKFVFAGYDKVGRAICYYRVKFHNPRLFAPLQSVKAVVYLYEEMRAEGRLRGAEEICVVVDRTDAKSANMDIEVRTVGKTAERSMLSLRRQFHVSFVMTHSQFMKLLYTMLKESYPARGELFLVLGVNFIFRKIWENLVSVFLDAKSRSATHLLKDKKELLDFIEEGELVEWLGGKLPYTFVPPSDE</sequence>
<dbReference type="InterPro" id="IPR052432">
    <property type="entry name" value="PITP/CRAL-TRIO"/>
</dbReference>
<dbReference type="PROSITE" id="PS50191">
    <property type="entry name" value="CRAL_TRIO"/>
    <property type="match status" value="1"/>
</dbReference>
<protein>
    <recommendedName>
        <fullName evidence="2">CRAL-TRIO domain-containing protein</fullName>
    </recommendedName>
</protein>